<feature type="region of interest" description="Disordered" evidence="1">
    <location>
        <begin position="1"/>
        <end position="48"/>
    </location>
</feature>
<evidence type="ECO:0000313" key="3">
    <source>
        <dbReference type="Proteomes" id="UP000653644"/>
    </source>
</evidence>
<proteinExistence type="predicted"/>
<accession>A0ABQ3DC28</accession>
<gene>
    <name evidence="2" type="ORF">GCM10010345_94080</name>
</gene>
<sequence length="80" mass="8306">MFRRPTATPNAATETGSGMAKAATGADSRGCGPERPHPSGSARRPRPAHRLVMLAWPAGHPSFRSFAQSFPATGPAILAP</sequence>
<evidence type="ECO:0000313" key="2">
    <source>
        <dbReference type="EMBL" id="GHA77692.1"/>
    </source>
</evidence>
<organism evidence="2 3">
    <name type="scientific">Streptomyces canarius</name>
    <dbReference type="NCBI Taxonomy" id="285453"/>
    <lineage>
        <taxon>Bacteria</taxon>
        <taxon>Bacillati</taxon>
        <taxon>Actinomycetota</taxon>
        <taxon>Actinomycetes</taxon>
        <taxon>Kitasatosporales</taxon>
        <taxon>Streptomycetaceae</taxon>
        <taxon>Streptomyces</taxon>
    </lineage>
</organism>
<protein>
    <submittedName>
        <fullName evidence="2">Uncharacterized protein</fullName>
    </submittedName>
</protein>
<dbReference type="Proteomes" id="UP000653644">
    <property type="component" value="Unassembled WGS sequence"/>
</dbReference>
<dbReference type="EMBL" id="BMVN01000127">
    <property type="protein sequence ID" value="GHA77692.1"/>
    <property type="molecule type" value="Genomic_DNA"/>
</dbReference>
<name>A0ABQ3DC28_9ACTN</name>
<comment type="caution">
    <text evidence="2">The sequence shown here is derived from an EMBL/GenBank/DDBJ whole genome shotgun (WGS) entry which is preliminary data.</text>
</comment>
<keyword evidence="3" id="KW-1185">Reference proteome</keyword>
<evidence type="ECO:0000256" key="1">
    <source>
        <dbReference type="SAM" id="MobiDB-lite"/>
    </source>
</evidence>
<reference evidence="3" key="1">
    <citation type="journal article" date="2019" name="Int. J. Syst. Evol. Microbiol.">
        <title>The Global Catalogue of Microorganisms (GCM) 10K type strain sequencing project: providing services to taxonomists for standard genome sequencing and annotation.</title>
        <authorList>
            <consortium name="The Broad Institute Genomics Platform"/>
            <consortium name="The Broad Institute Genome Sequencing Center for Infectious Disease"/>
            <person name="Wu L."/>
            <person name="Ma J."/>
        </authorList>
    </citation>
    <scope>NUCLEOTIDE SEQUENCE [LARGE SCALE GENOMIC DNA]</scope>
    <source>
        <strain evidence="3">JCM 4733</strain>
    </source>
</reference>
<feature type="compositionally biased region" description="Polar residues" evidence="1">
    <location>
        <begin position="7"/>
        <end position="16"/>
    </location>
</feature>